<gene>
    <name evidence="1" type="ORF">MLD38_015638</name>
</gene>
<organism evidence="1 2">
    <name type="scientific">Melastoma candidum</name>
    <dbReference type="NCBI Taxonomy" id="119954"/>
    <lineage>
        <taxon>Eukaryota</taxon>
        <taxon>Viridiplantae</taxon>
        <taxon>Streptophyta</taxon>
        <taxon>Embryophyta</taxon>
        <taxon>Tracheophyta</taxon>
        <taxon>Spermatophyta</taxon>
        <taxon>Magnoliopsida</taxon>
        <taxon>eudicotyledons</taxon>
        <taxon>Gunneridae</taxon>
        <taxon>Pentapetalae</taxon>
        <taxon>rosids</taxon>
        <taxon>malvids</taxon>
        <taxon>Myrtales</taxon>
        <taxon>Melastomataceae</taxon>
        <taxon>Melastomatoideae</taxon>
        <taxon>Melastomateae</taxon>
        <taxon>Melastoma</taxon>
    </lineage>
</organism>
<protein>
    <submittedName>
        <fullName evidence="1">Uncharacterized protein</fullName>
    </submittedName>
</protein>
<reference evidence="2" key="1">
    <citation type="journal article" date="2023" name="Front. Plant Sci.">
        <title>Chromosomal-level genome assembly of Melastoma candidum provides insights into trichome evolution.</title>
        <authorList>
            <person name="Zhong Y."/>
            <person name="Wu W."/>
            <person name="Sun C."/>
            <person name="Zou P."/>
            <person name="Liu Y."/>
            <person name="Dai S."/>
            <person name="Zhou R."/>
        </authorList>
    </citation>
    <scope>NUCLEOTIDE SEQUENCE [LARGE SCALE GENOMIC DNA]</scope>
</reference>
<name>A0ACB9RKF6_9MYRT</name>
<evidence type="ECO:0000313" key="2">
    <source>
        <dbReference type="Proteomes" id="UP001057402"/>
    </source>
</evidence>
<proteinExistence type="predicted"/>
<accession>A0ACB9RKF6</accession>
<keyword evidence="2" id="KW-1185">Reference proteome</keyword>
<sequence>MDDDTSSGLLGVGAIVWVRRRNGSWWPGKILSPEQLPSAPLTSPRSGTPVKLLGREDASVDWYNLEKSKRVRPFRCGEFDDCIERAVASLGMPPKKREKYARREDAILHALELEKQMLGDVLPLDNGHVRRAEATDEELLLRSNSLHQGAPRMRDLQDFGLKIVSSKRRDSPSVKPKMRHVGHHSQHDEDGDFVDSGLTSRSKRTRSADDTDAGTTESDFSVSVSDSAETEHHDDDDDDDDEETTSVSDYLGGQKGRRDFESTSSEDLDDSILSEDSGRQFHRNTGVANGSVSKWQLKGKRNIRNLPKRHVDDIERLHANGRRFTSRRRVPIWRSDDYRDYDFSYSIDSDNGDDDEEEEDYGAGDDSQDTENDACGVDDDYAPIPRALSRDRNLHTGWDHVAWEGDYYNPMMSAQLRLGDKDRSMLVEVDLKVVARYQIDPEKRLPIISMTSKLNGNSIIGHTIQIEAIGDGSSDNLVSASYKANEAIDSYALPSGWRTARRTANVRLRRPTPSSIDGDEDGRDFPFSLQHETSPTRVSGGGVSGRKGLLVRKGAASRNHLPQVGKSLSGKTLKKVGSSSSQKIRTLSSIALEQKQVSRSLHDGLDYQTDGIIKPSSSGPTTVACIPVKLVYSRLLEKINRPPSKAVLNSLNREWRCHRLEVIGAINKTKMQADRDEGEITSQQCVPPSSSVLVVIMGVAGAGKSTIGRMLSEVVNGEFLDADDFHPPSNKEKMHNGIPLSDEDRLPWLQLLRHALLERSTSGKSVILACSALQEQYREILRSADPNYQLGSFSCRVKFVLLDVSPDMVAARLAARAAQGNHFMSPLLLQSQLDLLRICDAEGVFKVNAALSPRAIVKEIEDWLGRIASHD</sequence>
<dbReference type="EMBL" id="CM042883">
    <property type="protein sequence ID" value="KAI4378109.1"/>
    <property type="molecule type" value="Genomic_DNA"/>
</dbReference>
<evidence type="ECO:0000313" key="1">
    <source>
        <dbReference type="EMBL" id="KAI4378109.1"/>
    </source>
</evidence>
<comment type="caution">
    <text evidence="1">The sequence shown here is derived from an EMBL/GenBank/DDBJ whole genome shotgun (WGS) entry which is preliminary data.</text>
</comment>
<dbReference type="Proteomes" id="UP001057402">
    <property type="component" value="Chromosome 4"/>
</dbReference>